<dbReference type="PATRIC" id="fig|429727.3.peg.473"/>
<dbReference type="SUPFAM" id="SSF55347">
    <property type="entry name" value="Glyceraldehyde-3-phosphate dehydrogenase-like, C-terminal domain"/>
    <property type="match status" value="1"/>
</dbReference>
<dbReference type="InterPro" id="IPR036291">
    <property type="entry name" value="NAD(P)-bd_dom_sf"/>
</dbReference>
<dbReference type="STRING" id="429727.VE26_02265"/>
<dbReference type="Pfam" id="PF01408">
    <property type="entry name" value="GFO_IDH_MocA"/>
    <property type="match status" value="1"/>
</dbReference>
<sequence>MSASALKIGLVGLGSMGKNHLRILSMLKEAELVFISDLNQQAAQQLAATHGTRAVADPFAALDTVDAVVICTPTATHADYIMHIGKSVKNIFVEKPLAATVEEARVVKDFADANGVNVQVGFIERYNPAVQGLKDILEKSERVISVDFTRTNKLSSRITDVDVVIDLMIHDIDLALYINGPARSVAAHGFARGDVIDFASTLITHDNGRFSRIQASRITEKKMRKIEATCTDMFVDCELLRKEILITRQSEIVQAEGQPYKITATQEAVEVRPQEALLSELLAFIASCAAHPGDNYPNAKAGLSALEIADTVRNEVLK</sequence>
<dbReference type="InterPro" id="IPR055170">
    <property type="entry name" value="GFO_IDH_MocA-like_dom"/>
</dbReference>
<dbReference type="Gene3D" id="3.30.360.10">
    <property type="entry name" value="Dihydrodipicolinate Reductase, domain 2"/>
    <property type="match status" value="1"/>
</dbReference>
<name>A0A0F5FJY6_9HYPH</name>
<evidence type="ECO:0000259" key="1">
    <source>
        <dbReference type="Pfam" id="PF01408"/>
    </source>
</evidence>
<evidence type="ECO:0000313" key="4">
    <source>
        <dbReference type="Proteomes" id="UP000033649"/>
    </source>
</evidence>
<dbReference type="PANTHER" id="PTHR43377">
    <property type="entry name" value="BILIVERDIN REDUCTASE A"/>
    <property type="match status" value="1"/>
</dbReference>
<dbReference type="Proteomes" id="UP000033649">
    <property type="component" value="Unassembled WGS sequence"/>
</dbReference>
<gene>
    <name evidence="3" type="ORF">VE26_02265</name>
</gene>
<dbReference type="PANTHER" id="PTHR43377:SF1">
    <property type="entry name" value="BILIVERDIN REDUCTASE A"/>
    <property type="match status" value="1"/>
</dbReference>
<comment type="caution">
    <text evidence="3">The sequence shown here is derived from an EMBL/GenBank/DDBJ whole genome shotgun (WGS) entry which is preliminary data.</text>
</comment>
<dbReference type="RefSeq" id="WP_046103584.1">
    <property type="nucleotide sequence ID" value="NZ_JZEY01000054.1"/>
</dbReference>
<feature type="domain" description="GFO/IDH/MocA-like oxidoreductase" evidence="2">
    <location>
        <begin position="163"/>
        <end position="231"/>
    </location>
</feature>
<dbReference type="InterPro" id="IPR051450">
    <property type="entry name" value="Gfo/Idh/MocA_Oxidoreductases"/>
</dbReference>
<dbReference type="Gene3D" id="3.40.50.720">
    <property type="entry name" value="NAD(P)-binding Rossmann-like Domain"/>
    <property type="match status" value="1"/>
</dbReference>
<dbReference type="AlphaFoldDB" id="A0A0F5FJY6"/>
<proteinExistence type="predicted"/>
<dbReference type="EMBL" id="JZEY01000054">
    <property type="protein sequence ID" value="KKB08895.1"/>
    <property type="molecule type" value="Genomic_DNA"/>
</dbReference>
<dbReference type="GO" id="GO:0000166">
    <property type="term" value="F:nucleotide binding"/>
    <property type="evidence" value="ECO:0007669"/>
    <property type="project" value="InterPro"/>
</dbReference>
<feature type="domain" description="Gfo/Idh/MocA-like oxidoreductase N-terminal" evidence="1">
    <location>
        <begin position="6"/>
        <end position="122"/>
    </location>
</feature>
<dbReference type="SUPFAM" id="SSF51735">
    <property type="entry name" value="NAD(P)-binding Rossmann-fold domains"/>
    <property type="match status" value="1"/>
</dbReference>
<evidence type="ECO:0000313" key="3">
    <source>
        <dbReference type="EMBL" id="KKB08895.1"/>
    </source>
</evidence>
<dbReference type="OrthoDB" id="9768836at2"/>
<accession>A0A0F5FJY6</accession>
<organism evidence="3 4">
    <name type="scientific">Devosia chinhatensis</name>
    <dbReference type="NCBI Taxonomy" id="429727"/>
    <lineage>
        <taxon>Bacteria</taxon>
        <taxon>Pseudomonadati</taxon>
        <taxon>Pseudomonadota</taxon>
        <taxon>Alphaproteobacteria</taxon>
        <taxon>Hyphomicrobiales</taxon>
        <taxon>Devosiaceae</taxon>
        <taxon>Devosia</taxon>
    </lineage>
</organism>
<protein>
    <submittedName>
        <fullName evidence="3">Uncharacterized protein</fullName>
    </submittedName>
</protein>
<evidence type="ECO:0000259" key="2">
    <source>
        <dbReference type="Pfam" id="PF22725"/>
    </source>
</evidence>
<dbReference type="InterPro" id="IPR000683">
    <property type="entry name" value="Gfo/Idh/MocA-like_OxRdtase_N"/>
</dbReference>
<reference evidence="3 4" key="1">
    <citation type="submission" date="2015-03" db="EMBL/GenBank/DDBJ databases">
        <authorList>
            <person name="Hassan Y."/>
            <person name="Lepp D."/>
            <person name="Li X.-Z."/>
            <person name="Zhou T."/>
        </authorList>
    </citation>
    <scope>NUCLEOTIDE SEQUENCE [LARGE SCALE GENOMIC DNA]</scope>
    <source>
        <strain evidence="3 4">IPL18</strain>
    </source>
</reference>
<dbReference type="Pfam" id="PF22725">
    <property type="entry name" value="GFO_IDH_MocA_C3"/>
    <property type="match status" value="1"/>
</dbReference>
<keyword evidence="4" id="KW-1185">Reference proteome</keyword>